<evidence type="ECO:0000256" key="2">
    <source>
        <dbReference type="ARBA" id="ARBA00006787"/>
    </source>
</evidence>
<evidence type="ECO:0000256" key="5">
    <source>
        <dbReference type="ARBA" id="ARBA00023004"/>
    </source>
</evidence>
<organism evidence="6 7">
    <name type="scientific">Vitis vinifera</name>
    <name type="common">Grape</name>
    <dbReference type="NCBI Taxonomy" id="29760"/>
    <lineage>
        <taxon>Eukaryota</taxon>
        <taxon>Viridiplantae</taxon>
        <taxon>Streptophyta</taxon>
        <taxon>Embryophyta</taxon>
        <taxon>Tracheophyta</taxon>
        <taxon>Spermatophyta</taxon>
        <taxon>Magnoliopsida</taxon>
        <taxon>eudicotyledons</taxon>
        <taxon>Gunneridae</taxon>
        <taxon>Pentapetalae</taxon>
        <taxon>rosids</taxon>
        <taxon>Vitales</taxon>
        <taxon>Vitaceae</taxon>
        <taxon>Viteae</taxon>
        <taxon>Vitis</taxon>
    </lineage>
</organism>
<dbReference type="InterPro" id="IPR004294">
    <property type="entry name" value="Carotenoid_Oase"/>
</dbReference>
<dbReference type="PANTHER" id="PTHR10543:SF142">
    <property type="entry name" value="OS06G0162550 PROTEIN"/>
    <property type="match status" value="1"/>
</dbReference>
<gene>
    <name evidence="6" type="ORF">VitviT2T_016421</name>
</gene>
<sequence>MFICRLIKYDKEGYARIGIMPRYGNADSVKWFDVEANCTLHILNSFEDGNEVVVRGCRALESIIPGPDQAYSGEFSGSGEMQDGIAITIRRVEELGDVESLCQVLLTASYWLFFTPRSRTVHRVRFSSLLIGD</sequence>
<keyword evidence="3" id="KW-0479">Metal-binding</keyword>
<comment type="cofactor">
    <cofactor evidence="1">
        <name>Fe(2+)</name>
        <dbReference type="ChEBI" id="CHEBI:29033"/>
    </cofactor>
</comment>
<dbReference type="Proteomes" id="UP001227230">
    <property type="component" value="Chromosome 11"/>
</dbReference>
<dbReference type="PANTHER" id="PTHR10543">
    <property type="entry name" value="BETA-CAROTENE DIOXYGENASE"/>
    <property type="match status" value="1"/>
</dbReference>
<evidence type="ECO:0000313" key="6">
    <source>
        <dbReference type="EMBL" id="WJZ97848.1"/>
    </source>
</evidence>
<keyword evidence="4" id="KW-0223">Dioxygenase</keyword>
<dbReference type="EMBL" id="CP126658">
    <property type="protein sequence ID" value="WJZ97848.1"/>
    <property type="molecule type" value="Genomic_DNA"/>
</dbReference>
<keyword evidence="5" id="KW-0408">Iron</keyword>
<dbReference type="Pfam" id="PF03055">
    <property type="entry name" value="RPE65"/>
    <property type="match status" value="1"/>
</dbReference>
<keyword evidence="4" id="KW-0560">Oxidoreductase</keyword>
<evidence type="ECO:0000256" key="4">
    <source>
        <dbReference type="ARBA" id="ARBA00022964"/>
    </source>
</evidence>
<comment type="similarity">
    <text evidence="2">Belongs to the carotenoid oxygenase family.</text>
</comment>
<keyword evidence="7" id="KW-1185">Reference proteome</keyword>
<reference evidence="6 7" key="1">
    <citation type="journal article" date="2023" name="Hortic Res">
        <title>The complete reference genome for grapevine (Vitis vinifera L.) genetics and breeding.</title>
        <authorList>
            <person name="Shi X."/>
            <person name="Cao S."/>
            <person name="Wang X."/>
            <person name="Huang S."/>
            <person name="Wang Y."/>
            <person name="Liu Z."/>
            <person name="Liu W."/>
            <person name="Leng X."/>
            <person name="Peng Y."/>
            <person name="Wang N."/>
            <person name="Wang Y."/>
            <person name="Ma Z."/>
            <person name="Xu X."/>
            <person name="Zhang F."/>
            <person name="Xue H."/>
            <person name="Zhong H."/>
            <person name="Wang Y."/>
            <person name="Zhang K."/>
            <person name="Velt A."/>
            <person name="Avia K."/>
            <person name="Holtgrawe D."/>
            <person name="Grimplet J."/>
            <person name="Matus J.T."/>
            <person name="Ware D."/>
            <person name="Wu X."/>
            <person name="Wang H."/>
            <person name="Liu C."/>
            <person name="Fang Y."/>
            <person name="Rustenholz C."/>
            <person name="Cheng Z."/>
            <person name="Xiao H."/>
            <person name="Zhou Y."/>
        </authorList>
    </citation>
    <scope>NUCLEOTIDE SEQUENCE [LARGE SCALE GENOMIC DNA]</scope>
    <source>
        <strain evidence="7">cv. Pinot noir / PN40024</strain>
        <tissue evidence="6">Leaf</tissue>
    </source>
</reference>
<evidence type="ECO:0000256" key="1">
    <source>
        <dbReference type="ARBA" id="ARBA00001954"/>
    </source>
</evidence>
<evidence type="ECO:0000313" key="7">
    <source>
        <dbReference type="Proteomes" id="UP001227230"/>
    </source>
</evidence>
<accession>A0ABY9CRP0</accession>
<protein>
    <submittedName>
        <fullName evidence="6">Uncharacterized protein</fullName>
    </submittedName>
</protein>
<evidence type="ECO:0000256" key="3">
    <source>
        <dbReference type="ARBA" id="ARBA00022723"/>
    </source>
</evidence>
<name>A0ABY9CRP0_VITVI</name>
<proteinExistence type="inferred from homology"/>